<accession>A0A6G0U6P2</accession>
<comment type="caution">
    <text evidence="1">The sequence shown here is derived from an EMBL/GenBank/DDBJ whole genome shotgun (WGS) entry which is preliminary data.</text>
</comment>
<name>A0A6G0U6P2_APHGL</name>
<evidence type="ECO:0000313" key="1">
    <source>
        <dbReference type="EMBL" id="KAE9543952.1"/>
    </source>
</evidence>
<dbReference type="Proteomes" id="UP000475862">
    <property type="component" value="Unassembled WGS sequence"/>
</dbReference>
<dbReference type="EMBL" id="VYZN01000003">
    <property type="protein sequence ID" value="KAE9543952.1"/>
    <property type="molecule type" value="Genomic_DNA"/>
</dbReference>
<reference evidence="1 2" key="1">
    <citation type="submission" date="2019-08" db="EMBL/GenBank/DDBJ databases">
        <title>The genome of the soybean aphid Biotype 1, its phylome, world population structure and adaptation to the North American continent.</title>
        <authorList>
            <person name="Giordano R."/>
            <person name="Donthu R.K."/>
            <person name="Hernandez A.G."/>
            <person name="Wright C.L."/>
            <person name="Zimin A.V."/>
        </authorList>
    </citation>
    <scope>NUCLEOTIDE SEQUENCE [LARGE SCALE GENOMIC DNA]</scope>
    <source>
        <tissue evidence="1">Whole aphids</tissue>
    </source>
</reference>
<dbReference type="OrthoDB" id="6597395at2759"/>
<dbReference type="AlphaFoldDB" id="A0A6G0U6P2"/>
<evidence type="ECO:0000313" key="2">
    <source>
        <dbReference type="Proteomes" id="UP000475862"/>
    </source>
</evidence>
<protein>
    <submittedName>
        <fullName evidence="1">Uncharacterized protein</fullName>
    </submittedName>
</protein>
<keyword evidence="2" id="KW-1185">Reference proteome</keyword>
<gene>
    <name evidence="1" type="ORF">AGLY_001641</name>
</gene>
<sequence length="191" mass="22606">MVFWRRTQCMFKLPVMPCFCSVYKTLLLNNLISSNVHLIQIVRIFSNLYCWIHLKKKNKTVFKNRHHCLKQLCAKNVTNEHNLISARDYNTQRLSLKYSSSSFRSLVQKIVSYIGQQVQTILHHINIRKTLCDNIKNNFDFKNISLCSNHGDNFEIKIIQNIVNLLVNYWCTEVNRILLEKKTLHCDETES</sequence>
<organism evidence="1 2">
    <name type="scientific">Aphis glycines</name>
    <name type="common">Soybean aphid</name>
    <dbReference type="NCBI Taxonomy" id="307491"/>
    <lineage>
        <taxon>Eukaryota</taxon>
        <taxon>Metazoa</taxon>
        <taxon>Ecdysozoa</taxon>
        <taxon>Arthropoda</taxon>
        <taxon>Hexapoda</taxon>
        <taxon>Insecta</taxon>
        <taxon>Pterygota</taxon>
        <taxon>Neoptera</taxon>
        <taxon>Paraneoptera</taxon>
        <taxon>Hemiptera</taxon>
        <taxon>Sternorrhyncha</taxon>
        <taxon>Aphidomorpha</taxon>
        <taxon>Aphidoidea</taxon>
        <taxon>Aphididae</taxon>
        <taxon>Aphidini</taxon>
        <taxon>Aphis</taxon>
        <taxon>Aphis</taxon>
    </lineage>
</organism>
<proteinExistence type="predicted"/>